<dbReference type="PROSITE" id="PS50888">
    <property type="entry name" value="BHLH"/>
    <property type="match status" value="1"/>
</dbReference>
<dbReference type="AlphaFoldDB" id="A0A9P6KE03"/>
<dbReference type="GO" id="GO:0046983">
    <property type="term" value="F:protein dimerization activity"/>
    <property type="evidence" value="ECO:0007669"/>
    <property type="project" value="InterPro"/>
</dbReference>
<comment type="caution">
    <text evidence="3">The sequence shown here is derived from an EMBL/GenBank/DDBJ whole genome shotgun (WGS) entry which is preliminary data.</text>
</comment>
<feature type="compositionally biased region" description="Low complexity" evidence="1">
    <location>
        <begin position="37"/>
        <end position="84"/>
    </location>
</feature>
<gene>
    <name evidence="3" type="ORF">BGW38_001549</name>
</gene>
<feature type="domain" description="BHLH" evidence="2">
    <location>
        <begin position="152"/>
        <end position="170"/>
    </location>
</feature>
<dbReference type="EMBL" id="JAABOA010001497">
    <property type="protein sequence ID" value="KAF9581426.1"/>
    <property type="molecule type" value="Genomic_DNA"/>
</dbReference>
<reference evidence="3" key="1">
    <citation type="journal article" date="2020" name="Fungal Divers.">
        <title>Resolving the Mortierellaceae phylogeny through synthesis of multi-gene phylogenetics and phylogenomics.</title>
        <authorList>
            <person name="Vandepol N."/>
            <person name="Liber J."/>
            <person name="Desiro A."/>
            <person name="Na H."/>
            <person name="Kennedy M."/>
            <person name="Barry K."/>
            <person name="Grigoriev I.V."/>
            <person name="Miller A.N."/>
            <person name="O'Donnell K."/>
            <person name="Stajich J.E."/>
            <person name="Bonito G."/>
        </authorList>
    </citation>
    <scope>NUCLEOTIDE SEQUENCE</scope>
    <source>
        <strain evidence="3">KOD1015</strain>
    </source>
</reference>
<proteinExistence type="predicted"/>
<evidence type="ECO:0000259" key="2">
    <source>
        <dbReference type="PROSITE" id="PS50888"/>
    </source>
</evidence>
<sequence>MSKSAPEPGPGPATSGNPPRKNPSLAKSMPGASRKMSTSSASSLSSVSSSPPSTASTATPKTRSASAATGSTTITATKTVSASKPKPKAKARTLTGTTTPRGGERMTFELDDVLRKYSPEQFKTCKAYDVGGVNILNKKAVDSKTALDKIRRRRETHNRVERRRRDCINQ</sequence>
<evidence type="ECO:0000313" key="4">
    <source>
        <dbReference type="Proteomes" id="UP000780801"/>
    </source>
</evidence>
<evidence type="ECO:0000256" key="1">
    <source>
        <dbReference type="SAM" id="MobiDB-lite"/>
    </source>
</evidence>
<protein>
    <recommendedName>
        <fullName evidence="2">BHLH domain-containing protein</fullName>
    </recommendedName>
</protein>
<feature type="compositionally biased region" description="Low complexity" evidence="1">
    <location>
        <begin position="92"/>
        <end position="101"/>
    </location>
</feature>
<name>A0A9P6KE03_9FUNG</name>
<organism evidence="3 4">
    <name type="scientific">Lunasporangiospora selenospora</name>
    <dbReference type="NCBI Taxonomy" id="979761"/>
    <lineage>
        <taxon>Eukaryota</taxon>
        <taxon>Fungi</taxon>
        <taxon>Fungi incertae sedis</taxon>
        <taxon>Mucoromycota</taxon>
        <taxon>Mortierellomycotina</taxon>
        <taxon>Mortierellomycetes</taxon>
        <taxon>Mortierellales</taxon>
        <taxon>Mortierellaceae</taxon>
        <taxon>Lunasporangiospora</taxon>
    </lineage>
</organism>
<evidence type="ECO:0000313" key="3">
    <source>
        <dbReference type="EMBL" id="KAF9581426.1"/>
    </source>
</evidence>
<keyword evidence="4" id="KW-1185">Reference proteome</keyword>
<dbReference type="OrthoDB" id="690068at2759"/>
<feature type="region of interest" description="Disordered" evidence="1">
    <location>
        <begin position="1"/>
        <end position="105"/>
    </location>
</feature>
<feature type="non-terminal residue" evidence="3">
    <location>
        <position position="170"/>
    </location>
</feature>
<dbReference type="InterPro" id="IPR011598">
    <property type="entry name" value="bHLH_dom"/>
</dbReference>
<accession>A0A9P6KE03</accession>
<dbReference type="Proteomes" id="UP000780801">
    <property type="component" value="Unassembled WGS sequence"/>
</dbReference>